<dbReference type="EMBL" id="JAENIJ010000001">
    <property type="protein sequence ID" value="MBK1880990.1"/>
    <property type="molecule type" value="Genomic_DNA"/>
</dbReference>
<evidence type="ECO:0000313" key="2">
    <source>
        <dbReference type="Proteomes" id="UP000603141"/>
    </source>
</evidence>
<comment type="caution">
    <text evidence="1">The sequence shown here is derived from an EMBL/GenBank/DDBJ whole genome shotgun (WGS) entry which is preliminary data.</text>
</comment>
<sequence length="321" mass="35680">MTIIAWIGVEKFAFSQVQMWVRRARASVDTGIVPATRQQLESFGYDQTGNWTAVTSLSPSLTQTRVHNTANEIQSVSGPSGVVQPIYDAAGNMTTLPAPNNWGNGYTCKWDAWNRLMEIKLGSTVVGAYTYDAMTRRVRKTAASETRFVLRDYLDPVAIIDTTGAVTERYGYDAFGPARIMNASFVTQTSSECAWKFLFHGEFKDGESELYNYGYRYYHPQLGRWINRDPIGERGGVNLYGFVGNISVNWTDFLGLKPPVRKCTSLIRAGHGSKSGSCQVTNGFPPPAEVKKGDRYTAVSCFSGNINSVPEYNSFHYEGEI</sequence>
<gene>
    <name evidence="1" type="ORF">JIN85_01105</name>
</gene>
<dbReference type="RefSeq" id="WP_200266719.1">
    <property type="nucleotide sequence ID" value="NZ_JAENIJ010000001.1"/>
</dbReference>
<keyword evidence="2" id="KW-1185">Reference proteome</keyword>
<dbReference type="Proteomes" id="UP000603141">
    <property type="component" value="Unassembled WGS sequence"/>
</dbReference>
<dbReference type="PANTHER" id="PTHR32305:SF15">
    <property type="entry name" value="PROTEIN RHSA-RELATED"/>
    <property type="match status" value="1"/>
</dbReference>
<dbReference type="NCBIfam" id="TIGR03696">
    <property type="entry name" value="Rhs_assc_core"/>
    <property type="match status" value="1"/>
</dbReference>
<name>A0A934S0G8_9BACT</name>
<accession>A0A934S0G8</accession>
<dbReference type="PRINTS" id="PR00394">
    <property type="entry name" value="RHSPROTEIN"/>
</dbReference>
<evidence type="ECO:0000313" key="1">
    <source>
        <dbReference type="EMBL" id="MBK1880990.1"/>
    </source>
</evidence>
<dbReference type="InterPro" id="IPR050708">
    <property type="entry name" value="T6SS_VgrG/RHS"/>
</dbReference>
<proteinExistence type="predicted"/>
<dbReference type="InterPro" id="IPR022385">
    <property type="entry name" value="Rhs_assc_core"/>
</dbReference>
<protein>
    <submittedName>
        <fullName evidence="1">RHS repeat-associated core domain-containing protein</fullName>
    </submittedName>
</protein>
<dbReference type="AlphaFoldDB" id="A0A934S0G8"/>
<dbReference type="Gene3D" id="2.180.10.10">
    <property type="entry name" value="RHS repeat-associated core"/>
    <property type="match status" value="1"/>
</dbReference>
<organism evidence="1 2">
    <name type="scientific">Luteolibacter pohnpeiensis</name>
    <dbReference type="NCBI Taxonomy" id="454153"/>
    <lineage>
        <taxon>Bacteria</taxon>
        <taxon>Pseudomonadati</taxon>
        <taxon>Verrucomicrobiota</taxon>
        <taxon>Verrucomicrobiia</taxon>
        <taxon>Verrucomicrobiales</taxon>
        <taxon>Verrucomicrobiaceae</taxon>
        <taxon>Luteolibacter</taxon>
    </lineage>
</organism>
<dbReference type="PANTHER" id="PTHR32305">
    <property type="match status" value="1"/>
</dbReference>
<reference evidence="1" key="1">
    <citation type="submission" date="2021-01" db="EMBL/GenBank/DDBJ databases">
        <title>Modified the classification status of verrucomicrobia.</title>
        <authorList>
            <person name="Feng X."/>
        </authorList>
    </citation>
    <scope>NUCLEOTIDE SEQUENCE</scope>
    <source>
        <strain evidence="1">KCTC 22041</strain>
    </source>
</reference>